<dbReference type="PROSITE" id="PS01153">
    <property type="entry name" value="NOL1_NOP2_SUN"/>
    <property type="match status" value="1"/>
</dbReference>
<dbReference type="InterPro" id="IPR015947">
    <property type="entry name" value="PUA-like_sf"/>
</dbReference>
<organism evidence="8 9">
    <name type="scientific">Porites lobata</name>
    <dbReference type="NCBI Taxonomy" id="104759"/>
    <lineage>
        <taxon>Eukaryota</taxon>
        <taxon>Metazoa</taxon>
        <taxon>Cnidaria</taxon>
        <taxon>Anthozoa</taxon>
        <taxon>Hexacorallia</taxon>
        <taxon>Scleractinia</taxon>
        <taxon>Fungiina</taxon>
        <taxon>Poritidae</taxon>
        <taxon>Porites</taxon>
    </lineage>
</organism>
<reference evidence="8 9" key="1">
    <citation type="submission" date="2022-05" db="EMBL/GenBank/DDBJ databases">
        <authorList>
            <consortium name="Genoscope - CEA"/>
            <person name="William W."/>
        </authorList>
    </citation>
    <scope>NUCLEOTIDE SEQUENCE [LARGE SCALE GENOMIC DNA]</scope>
</reference>
<dbReference type="PANTHER" id="PTHR22807:SF34">
    <property type="entry name" value="TRNA (CYTOSINE(72)-C(5))-METHYLTRANSFERASE NSUN6"/>
    <property type="match status" value="1"/>
</dbReference>
<evidence type="ECO:0000313" key="9">
    <source>
        <dbReference type="Proteomes" id="UP001159405"/>
    </source>
</evidence>
<evidence type="ECO:0000256" key="1">
    <source>
        <dbReference type="ARBA" id="ARBA00007494"/>
    </source>
</evidence>
<feature type="binding site" evidence="6">
    <location>
        <position position="300"/>
    </location>
    <ligand>
        <name>S-adenosyl-L-methionine</name>
        <dbReference type="ChEBI" id="CHEBI:59789"/>
    </ligand>
</feature>
<keyword evidence="2 6" id="KW-0489">Methyltransferase</keyword>
<dbReference type="CDD" id="cd02440">
    <property type="entry name" value="AdoMet_MTases"/>
    <property type="match status" value="1"/>
</dbReference>
<evidence type="ECO:0000256" key="2">
    <source>
        <dbReference type="ARBA" id="ARBA00022603"/>
    </source>
</evidence>
<feature type="active site" description="Nucleophile" evidence="6">
    <location>
        <position position="385"/>
    </location>
</feature>
<comment type="similarity">
    <text evidence="1 6">Belongs to the class I-like SAM-binding methyltransferase superfamily. RsmB/NOP family.</text>
</comment>
<dbReference type="Proteomes" id="UP001159405">
    <property type="component" value="Unassembled WGS sequence"/>
</dbReference>
<evidence type="ECO:0000313" key="8">
    <source>
        <dbReference type="EMBL" id="CAH3038100.1"/>
    </source>
</evidence>
<dbReference type="InterPro" id="IPR029063">
    <property type="entry name" value="SAM-dependent_MTases_sf"/>
</dbReference>
<dbReference type="PROSITE" id="PS50890">
    <property type="entry name" value="PUA"/>
    <property type="match status" value="1"/>
</dbReference>
<dbReference type="InterPro" id="IPR049560">
    <property type="entry name" value="MeTrfase_RsmB-F_NOP2_cat"/>
</dbReference>
<dbReference type="InterPro" id="IPR002478">
    <property type="entry name" value="PUA"/>
</dbReference>
<keyword evidence="9" id="KW-1185">Reference proteome</keyword>
<dbReference type="Gene3D" id="3.40.50.150">
    <property type="entry name" value="Vaccinia Virus protein VP39"/>
    <property type="match status" value="1"/>
</dbReference>
<evidence type="ECO:0000256" key="3">
    <source>
        <dbReference type="ARBA" id="ARBA00022679"/>
    </source>
</evidence>
<evidence type="ECO:0000259" key="7">
    <source>
        <dbReference type="PROSITE" id="PS51686"/>
    </source>
</evidence>
<dbReference type="SUPFAM" id="SSF53335">
    <property type="entry name" value="S-adenosyl-L-methionine-dependent methyltransferases"/>
    <property type="match status" value="1"/>
</dbReference>
<feature type="domain" description="SAM-dependent MTase RsmB/NOP-type" evidence="7">
    <location>
        <begin position="148"/>
        <end position="463"/>
    </location>
</feature>
<dbReference type="PROSITE" id="PS51686">
    <property type="entry name" value="SAM_MT_RSMB_NOP"/>
    <property type="match status" value="1"/>
</dbReference>
<dbReference type="PRINTS" id="PR02008">
    <property type="entry name" value="RCMTFAMILY"/>
</dbReference>
<keyword evidence="4 6" id="KW-0949">S-adenosyl-L-methionine</keyword>
<evidence type="ECO:0000256" key="4">
    <source>
        <dbReference type="ARBA" id="ARBA00022691"/>
    </source>
</evidence>
<feature type="binding site" evidence="6">
    <location>
        <begin position="249"/>
        <end position="255"/>
    </location>
    <ligand>
        <name>S-adenosyl-L-methionine</name>
        <dbReference type="ChEBI" id="CHEBI:59789"/>
    </ligand>
</feature>
<keyword evidence="3 6" id="KW-0808">Transferase</keyword>
<feature type="binding site" evidence="6">
    <location>
        <position position="335"/>
    </location>
    <ligand>
        <name>S-adenosyl-L-methionine</name>
        <dbReference type="ChEBI" id="CHEBI:59789"/>
    </ligand>
</feature>
<dbReference type="SUPFAM" id="SSF88697">
    <property type="entry name" value="PUA domain-like"/>
    <property type="match status" value="1"/>
</dbReference>
<sequence>MSSRLLPKLSFLFPEVEAFLRSSLSSSKEANSSTDYSERFDHLREVLSTPPLFTVVRVNSLKSNVHDVCQQLQVILYEDCKWKEGRQYHYKVTAHPTVDDVLLIQGSGPHVDLTPVEKEVIVDLHCGAAVLRGADIFVPGVMAAHPGIDRGDVVSVYCDLENKCRKGLIKPFDGQKVFLGNGIAALARKEIFCSEQNISGVAVQMRFPLYSCPSLSGVVPHLLFLQNLPSVVVGHVLGPCPGEMILDMCAAPGGKATHLASLMEDQGVVVAFDKSEPKIEKLKANCDRLGIHCVKSYVYDGIKAVDPDKLWDAENMQLPASPPYPCGTFDRILLDAPCSALGQRPQFVIRMNLKELQSYPRLQRKLFTTAVSLLKKGGVLVYSTCTITPQENEQQVAWALKSFPCLRLEKQTPHIGGPGLANCGLSDDERLLVQRFDPSKLEGEISAHNRDTIGFFIAKFVKMSS</sequence>
<dbReference type="InterPro" id="IPR018314">
    <property type="entry name" value="RsmB/NOL1/NOP2-like_CS"/>
</dbReference>
<dbReference type="PANTHER" id="PTHR22807">
    <property type="entry name" value="NOP2 YEAST -RELATED NOL1/NOP2/FMU SUN DOMAIN-CONTAINING"/>
    <property type="match status" value="1"/>
</dbReference>
<keyword evidence="5 6" id="KW-0694">RNA-binding</keyword>
<accession>A0ABN8MX97</accession>
<proteinExistence type="inferred from homology"/>
<dbReference type="Gene3D" id="2.30.130.10">
    <property type="entry name" value="PUA domain"/>
    <property type="match status" value="1"/>
</dbReference>
<dbReference type="Pfam" id="PF01189">
    <property type="entry name" value="Methyltr_RsmB-F"/>
    <property type="match status" value="1"/>
</dbReference>
<name>A0ABN8MX97_9CNID</name>
<evidence type="ECO:0000256" key="6">
    <source>
        <dbReference type="PROSITE-ProRule" id="PRU01023"/>
    </source>
</evidence>
<dbReference type="InterPro" id="IPR001678">
    <property type="entry name" value="MeTrfase_RsmB-F_NOP2_dom"/>
</dbReference>
<evidence type="ECO:0000256" key="5">
    <source>
        <dbReference type="ARBA" id="ARBA00022884"/>
    </source>
</evidence>
<dbReference type="InterPro" id="IPR036974">
    <property type="entry name" value="PUA_sf"/>
</dbReference>
<feature type="binding site" evidence="6">
    <location>
        <position position="273"/>
    </location>
    <ligand>
        <name>S-adenosyl-L-methionine</name>
        <dbReference type="ChEBI" id="CHEBI:59789"/>
    </ligand>
</feature>
<dbReference type="CDD" id="cd21150">
    <property type="entry name" value="PUA_NSun6-like"/>
    <property type="match status" value="1"/>
</dbReference>
<comment type="caution">
    <text evidence="8">The sequence shown here is derived from an EMBL/GenBank/DDBJ whole genome shotgun (WGS) entry which is preliminary data.</text>
</comment>
<protein>
    <recommendedName>
        <fullName evidence="7">SAM-dependent MTase RsmB/NOP-type domain-containing protein</fullName>
    </recommendedName>
</protein>
<dbReference type="EMBL" id="CALNXK010000006">
    <property type="protein sequence ID" value="CAH3038100.1"/>
    <property type="molecule type" value="Genomic_DNA"/>
</dbReference>
<gene>
    <name evidence="8" type="ORF">PLOB_00039649</name>
</gene>
<dbReference type="Pfam" id="PF01472">
    <property type="entry name" value="PUA"/>
    <property type="match status" value="1"/>
</dbReference>
<dbReference type="InterPro" id="IPR023267">
    <property type="entry name" value="RCMT"/>
</dbReference>